<dbReference type="InterPro" id="IPR004525">
    <property type="entry name" value="EpmA"/>
</dbReference>
<dbReference type="STRING" id="252474.B1A74_02430"/>
<dbReference type="PANTHER" id="PTHR42918:SF6">
    <property type="entry name" value="ELONGATION FACTOR P--(R)-BETA-LYSINE LIGASE"/>
    <property type="match status" value="1"/>
</dbReference>
<dbReference type="GO" id="GO:0000049">
    <property type="term" value="F:tRNA binding"/>
    <property type="evidence" value="ECO:0007669"/>
    <property type="project" value="TreeGrafter"/>
</dbReference>
<gene>
    <name evidence="5" type="ORF">B1A74_02430</name>
</gene>
<evidence type="ECO:0000256" key="2">
    <source>
        <dbReference type="ARBA" id="ARBA00022741"/>
    </source>
</evidence>
<evidence type="ECO:0000259" key="4">
    <source>
        <dbReference type="PROSITE" id="PS50862"/>
    </source>
</evidence>
<dbReference type="GO" id="GO:0004824">
    <property type="term" value="F:lysine-tRNA ligase activity"/>
    <property type="evidence" value="ECO:0007669"/>
    <property type="project" value="InterPro"/>
</dbReference>
<dbReference type="EMBL" id="MUZR01000007">
    <property type="protein sequence ID" value="OOC11007.1"/>
    <property type="molecule type" value="Genomic_DNA"/>
</dbReference>
<dbReference type="GO" id="GO:0005829">
    <property type="term" value="C:cytosol"/>
    <property type="evidence" value="ECO:0007669"/>
    <property type="project" value="TreeGrafter"/>
</dbReference>
<dbReference type="PROSITE" id="PS50862">
    <property type="entry name" value="AA_TRNA_LIGASE_II"/>
    <property type="match status" value="1"/>
</dbReference>
<keyword evidence="3" id="KW-0067">ATP-binding</keyword>
<evidence type="ECO:0000313" key="5">
    <source>
        <dbReference type="EMBL" id="OOC11007.1"/>
    </source>
</evidence>
<dbReference type="GO" id="GO:0006430">
    <property type="term" value="P:lysyl-tRNA aminoacylation"/>
    <property type="evidence" value="ECO:0007669"/>
    <property type="project" value="InterPro"/>
</dbReference>
<organism evidence="5 6">
    <name type="scientific">Thioalkalivibrio halophilus</name>
    <dbReference type="NCBI Taxonomy" id="252474"/>
    <lineage>
        <taxon>Bacteria</taxon>
        <taxon>Pseudomonadati</taxon>
        <taxon>Pseudomonadota</taxon>
        <taxon>Gammaproteobacteria</taxon>
        <taxon>Chromatiales</taxon>
        <taxon>Ectothiorhodospiraceae</taxon>
        <taxon>Thioalkalivibrio</taxon>
    </lineage>
</organism>
<keyword evidence="1" id="KW-0436">Ligase</keyword>
<dbReference type="InterPro" id="IPR018149">
    <property type="entry name" value="Lys-tRNA-synth_II_C"/>
</dbReference>
<keyword evidence="2" id="KW-0547">Nucleotide-binding</keyword>
<feature type="domain" description="Aminoacyl-transfer RNA synthetases class-II family profile" evidence="4">
    <location>
        <begin position="15"/>
        <end position="322"/>
    </location>
</feature>
<evidence type="ECO:0000313" key="6">
    <source>
        <dbReference type="Proteomes" id="UP000189177"/>
    </source>
</evidence>
<dbReference type="NCBIfam" id="TIGR00462">
    <property type="entry name" value="genX"/>
    <property type="match status" value="1"/>
</dbReference>
<sequence>MSDWRPRAAGSRVARARLLAELRGFFARRGVLEVETPILGRGTVLDPAMESWHAQAGDGAGGREGGWLQTSPEYPMKRLLADGSGDIYQIARVFRGGESGARHNPEFSLLEWYRLGFDDRTLADEVVTLLQEVAAADPAWHAPAPEPRVVAYPDLLDEALGVDALHDDAARLQAVAAQRGLTVHGELDRDAWLDALMSLCVVPGFPPGRITILHDYPENQAILARRSRERPGCAARFEVYWGDLELANGYFELTDPVEFRRRREQDRARRRARGQPEPAADPFLEGALEAGLPDCAGVALGVDRLLMRLLGEDDIRRVIDFPWGRA</sequence>
<dbReference type="RefSeq" id="WP_077243668.1">
    <property type="nucleotide sequence ID" value="NZ_MUZR01000007.1"/>
</dbReference>
<dbReference type="InterPro" id="IPR045864">
    <property type="entry name" value="aa-tRNA-synth_II/BPL/LPL"/>
</dbReference>
<name>A0A1V3A0W5_9GAMM</name>
<dbReference type="AlphaFoldDB" id="A0A1V3A0W5"/>
<evidence type="ECO:0000256" key="3">
    <source>
        <dbReference type="ARBA" id="ARBA00022840"/>
    </source>
</evidence>
<dbReference type="Pfam" id="PF00152">
    <property type="entry name" value="tRNA-synt_2"/>
    <property type="match status" value="1"/>
</dbReference>
<dbReference type="SUPFAM" id="SSF55681">
    <property type="entry name" value="Class II aaRS and biotin synthetases"/>
    <property type="match status" value="1"/>
</dbReference>
<dbReference type="InterPro" id="IPR006195">
    <property type="entry name" value="aa-tRNA-synth_II"/>
</dbReference>
<accession>A0A1V3A0W5</accession>
<dbReference type="GO" id="GO:0005524">
    <property type="term" value="F:ATP binding"/>
    <property type="evidence" value="ECO:0007669"/>
    <property type="project" value="UniProtKB-KW"/>
</dbReference>
<dbReference type="Gene3D" id="3.30.930.10">
    <property type="entry name" value="Bira Bifunctional Protein, Domain 2"/>
    <property type="match status" value="1"/>
</dbReference>
<dbReference type="Proteomes" id="UP000189177">
    <property type="component" value="Unassembled WGS sequence"/>
</dbReference>
<dbReference type="PRINTS" id="PR00982">
    <property type="entry name" value="TRNASYNTHLYS"/>
</dbReference>
<dbReference type="InterPro" id="IPR004364">
    <property type="entry name" value="Aa-tRNA-synt_II"/>
</dbReference>
<dbReference type="NCBIfam" id="NF006828">
    <property type="entry name" value="PRK09350.1"/>
    <property type="match status" value="1"/>
</dbReference>
<evidence type="ECO:0000256" key="1">
    <source>
        <dbReference type="ARBA" id="ARBA00022598"/>
    </source>
</evidence>
<dbReference type="OrthoDB" id="9802326at2"/>
<protein>
    <submittedName>
        <fullName evidence="5">EF-P lysine aminoacylase GenX</fullName>
    </submittedName>
</protein>
<reference evidence="5 6" key="1">
    <citation type="submission" date="2017-02" db="EMBL/GenBank/DDBJ databases">
        <title>Genomic diversity within the haloalkaliphilic genus Thioalkalivibrio.</title>
        <authorList>
            <person name="Ahn A.-C."/>
            <person name="Meier-Kolthoff J."/>
            <person name="Overmars L."/>
            <person name="Richter M."/>
            <person name="Woyke T."/>
            <person name="Sorokin D.Y."/>
            <person name="Muyzer G."/>
        </authorList>
    </citation>
    <scope>NUCLEOTIDE SEQUENCE [LARGE SCALE GENOMIC DNA]</scope>
    <source>
        <strain evidence="5 6">HL17</strain>
    </source>
</reference>
<proteinExistence type="predicted"/>
<comment type="caution">
    <text evidence="5">The sequence shown here is derived from an EMBL/GenBank/DDBJ whole genome shotgun (WGS) entry which is preliminary data.</text>
</comment>
<dbReference type="PANTHER" id="PTHR42918">
    <property type="entry name" value="LYSYL-TRNA SYNTHETASE"/>
    <property type="match status" value="1"/>
</dbReference>
<keyword evidence="6" id="KW-1185">Reference proteome</keyword>